<dbReference type="Proteomes" id="UP000295192">
    <property type="component" value="Unassembled WGS sequence"/>
</dbReference>
<dbReference type="AlphaFoldDB" id="A0A484BHA6"/>
<reference evidence="3 4" key="1">
    <citation type="journal article" date="2019" name="J. Hered.">
        <title>An Improved Genome Assembly for Drosophila navojoa, the Basal Species in the mojavensis Cluster.</title>
        <authorList>
            <person name="Vanderlinde T."/>
            <person name="Dupim E.G."/>
            <person name="Nazario-Yepiz N.O."/>
            <person name="Carvalho A.B."/>
        </authorList>
    </citation>
    <scope>NUCLEOTIDE SEQUENCE [LARGE SCALE GENOMIC DNA]</scope>
    <source>
        <strain evidence="3">Navoj_Jal97</strain>
        <tissue evidence="3">Whole organism</tissue>
    </source>
</reference>
<accession>A0A484BHA6</accession>
<evidence type="ECO:0000256" key="1">
    <source>
        <dbReference type="SAM" id="MobiDB-lite"/>
    </source>
</evidence>
<organism evidence="3 4">
    <name type="scientific">Drosophila navojoa</name>
    <name type="common">Fruit fly</name>
    <dbReference type="NCBI Taxonomy" id="7232"/>
    <lineage>
        <taxon>Eukaryota</taxon>
        <taxon>Metazoa</taxon>
        <taxon>Ecdysozoa</taxon>
        <taxon>Arthropoda</taxon>
        <taxon>Hexapoda</taxon>
        <taxon>Insecta</taxon>
        <taxon>Pterygota</taxon>
        <taxon>Neoptera</taxon>
        <taxon>Endopterygota</taxon>
        <taxon>Diptera</taxon>
        <taxon>Brachycera</taxon>
        <taxon>Muscomorpha</taxon>
        <taxon>Ephydroidea</taxon>
        <taxon>Drosophilidae</taxon>
        <taxon>Drosophila</taxon>
    </lineage>
</organism>
<keyword evidence="2" id="KW-0472">Membrane</keyword>
<evidence type="ECO:0000256" key="2">
    <source>
        <dbReference type="SAM" id="Phobius"/>
    </source>
</evidence>
<dbReference type="EMBL" id="LSRL02000035">
    <property type="protein sequence ID" value="TDG48246.1"/>
    <property type="molecule type" value="Genomic_DNA"/>
</dbReference>
<protein>
    <submittedName>
        <fullName evidence="3">Uncharacterized protein</fullName>
    </submittedName>
</protein>
<comment type="caution">
    <text evidence="3">The sequence shown here is derived from an EMBL/GenBank/DDBJ whole genome shotgun (WGS) entry which is preliminary data.</text>
</comment>
<evidence type="ECO:0000313" key="3">
    <source>
        <dbReference type="EMBL" id="TDG48246.1"/>
    </source>
</evidence>
<gene>
    <name evidence="3" type="ORF">AWZ03_005421</name>
</gene>
<evidence type="ECO:0000313" key="4">
    <source>
        <dbReference type="Proteomes" id="UP000295192"/>
    </source>
</evidence>
<keyword evidence="2" id="KW-1133">Transmembrane helix</keyword>
<keyword evidence="4" id="KW-1185">Reference proteome</keyword>
<proteinExistence type="predicted"/>
<feature type="transmembrane region" description="Helical" evidence="2">
    <location>
        <begin position="122"/>
        <end position="142"/>
    </location>
</feature>
<keyword evidence="2" id="KW-0812">Transmembrane</keyword>
<feature type="region of interest" description="Disordered" evidence="1">
    <location>
        <begin position="1"/>
        <end position="23"/>
    </location>
</feature>
<dbReference type="OMA" id="SICLHAN"/>
<name>A0A484BHA6_DRONA</name>
<sequence>MLHQHQRQQYNQQPSRRQRESERVRLGGESAAELLVGVALSGVKGCCVAVAAVAAGAADNSMSCSICLHANVQQTSQVGGCLFVAVVVGQWGQQALGCVLVRLQLSHSSAQQGTHDRQPLCLVLVLLLPLLLLLLLLMQMLVRCKKRS</sequence>